<accession>E1R6W8</accession>
<dbReference type="KEGG" id="ssm:Spirs_2175"/>
<evidence type="ECO:0000313" key="1">
    <source>
        <dbReference type="EMBL" id="ADK81295.1"/>
    </source>
</evidence>
<sequence>MSQRAIVIPAAERMKTGEPGVVSFRVGEVFHEYLVHLFRYQEIERKSPSPYYSLKIDTPKRPRTTGENSQNHHINGHCQQIAVDTGQPFEDVKKYAKQFALTMGYPILEDENGEPIHDLWGKPQGISESDCSTEDAAILIEAIHQLAAEMGINLIED</sequence>
<evidence type="ECO:0000313" key="2">
    <source>
        <dbReference type="Proteomes" id="UP000002318"/>
    </source>
</evidence>
<protein>
    <submittedName>
        <fullName evidence="1">Uncharacterized protein</fullName>
    </submittedName>
</protein>
<dbReference type="RefSeq" id="WP_013254759.1">
    <property type="nucleotide sequence ID" value="NC_014364.1"/>
</dbReference>
<dbReference type="STRING" id="573413.Spirs_2175"/>
<name>E1R6W8_SEDSS</name>
<proteinExistence type="predicted"/>
<keyword evidence="2" id="KW-1185">Reference proteome</keyword>
<organism evidence="1 2">
    <name type="scientific">Sediminispirochaeta smaragdinae (strain DSM 11293 / JCM 15392 / SEBR 4228)</name>
    <name type="common">Spirochaeta smaragdinae</name>
    <dbReference type="NCBI Taxonomy" id="573413"/>
    <lineage>
        <taxon>Bacteria</taxon>
        <taxon>Pseudomonadati</taxon>
        <taxon>Spirochaetota</taxon>
        <taxon>Spirochaetia</taxon>
        <taxon>Spirochaetales</taxon>
        <taxon>Spirochaetaceae</taxon>
        <taxon>Sediminispirochaeta</taxon>
    </lineage>
</organism>
<dbReference type="eggNOG" id="ENOG502ZEFX">
    <property type="taxonomic scope" value="Bacteria"/>
</dbReference>
<dbReference type="HOGENOM" id="CLU_1668311_0_0_12"/>
<reference evidence="1 2" key="1">
    <citation type="journal article" date="2010" name="Stand. Genomic Sci.">
        <title>Complete genome sequence of Spirochaeta smaragdinae type strain (SEBR 4228).</title>
        <authorList>
            <person name="Mavromatis K."/>
            <person name="Yasawong M."/>
            <person name="Chertkov O."/>
            <person name="Lapidus A."/>
            <person name="Lucas S."/>
            <person name="Nolan M."/>
            <person name="Del Rio T.G."/>
            <person name="Tice H."/>
            <person name="Cheng J.F."/>
            <person name="Pitluck S."/>
            <person name="Liolios K."/>
            <person name="Ivanova N."/>
            <person name="Tapia R."/>
            <person name="Han C."/>
            <person name="Bruce D."/>
            <person name="Goodwin L."/>
            <person name="Pati A."/>
            <person name="Chen A."/>
            <person name="Palaniappan K."/>
            <person name="Land M."/>
            <person name="Hauser L."/>
            <person name="Chang Y.J."/>
            <person name="Jeffries C.D."/>
            <person name="Detter J.C."/>
            <person name="Rohde M."/>
            <person name="Brambilla E."/>
            <person name="Spring S."/>
            <person name="Goker M."/>
            <person name="Sikorski J."/>
            <person name="Woyke T."/>
            <person name="Bristow J."/>
            <person name="Eisen J.A."/>
            <person name="Markowitz V."/>
            <person name="Hugenholtz P."/>
            <person name="Klenk H.P."/>
            <person name="Kyrpides N.C."/>
        </authorList>
    </citation>
    <scope>NUCLEOTIDE SEQUENCE [LARGE SCALE GENOMIC DNA]</scope>
    <source>
        <strain evidence="2">DSM 11293 / JCM 15392 / SEBR 4228</strain>
    </source>
</reference>
<gene>
    <name evidence="1" type="ordered locus">Spirs_2175</name>
</gene>
<dbReference type="EMBL" id="CP002116">
    <property type="protein sequence ID" value="ADK81295.1"/>
    <property type="molecule type" value="Genomic_DNA"/>
</dbReference>
<dbReference type="AlphaFoldDB" id="E1R6W8"/>
<dbReference type="Proteomes" id="UP000002318">
    <property type="component" value="Chromosome"/>
</dbReference>